<feature type="transmembrane region" description="Helical" evidence="7">
    <location>
        <begin position="185"/>
        <end position="208"/>
    </location>
</feature>
<accession>H5X0X2</accession>
<dbReference type="GO" id="GO:0022857">
    <property type="term" value="F:transmembrane transporter activity"/>
    <property type="evidence" value="ECO:0007669"/>
    <property type="project" value="InterPro"/>
</dbReference>
<reference evidence="9 10" key="1">
    <citation type="journal article" date="2012" name="Stand. Genomic Sci.">
        <title>Genome sequence of the ocean sediment bacterium Saccharomonospora marina type strain (XMU15(T)).</title>
        <authorList>
            <person name="Klenk H.P."/>
            <person name="Lu M."/>
            <person name="Lucas S."/>
            <person name="Lapidus A."/>
            <person name="Copeland A."/>
            <person name="Pitluck S."/>
            <person name="Goodwin L.A."/>
            <person name="Han C."/>
            <person name="Tapia R."/>
            <person name="Brambilla E.M."/>
            <person name="Potter G."/>
            <person name="Land M."/>
            <person name="Ivanova N."/>
            <person name="Rohde M."/>
            <person name="Goker M."/>
            <person name="Detter J.C."/>
            <person name="Li W.J."/>
            <person name="Kyrpides N.C."/>
            <person name="Woyke T."/>
        </authorList>
    </citation>
    <scope>NUCLEOTIDE SEQUENCE [LARGE SCALE GENOMIC DNA]</scope>
    <source>
        <strain evidence="9 10">XMU15</strain>
    </source>
</reference>
<keyword evidence="3" id="KW-1003">Cell membrane</keyword>
<feature type="transmembrane region" description="Helical" evidence="7">
    <location>
        <begin position="21"/>
        <end position="40"/>
    </location>
</feature>
<feature type="transmembrane region" description="Helical" evidence="7">
    <location>
        <begin position="242"/>
        <end position="263"/>
    </location>
</feature>
<gene>
    <name evidence="9" type="ORF">SacmaDRAFT_3759</name>
</gene>
<feature type="transmembrane region" description="Helical" evidence="7">
    <location>
        <begin position="140"/>
        <end position="164"/>
    </location>
</feature>
<evidence type="ECO:0000256" key="4">
    <source>
        <dbReference type="ARBA" id="ARBA00022692"/>
    </source>
</evidence>
<keyword evidence="4 7" id="KW-0812">Transmembrane</keyword>
<feature type="transmembrane region" description="Helical" evidence="7">
    <location>
        <begin position="107"/>
        <end position="128"/>
    </location>
</feature>
<organism evidence="9 10">
    <name type="scientific">Saccharomonospora marina XMU15</name>
    <dbReference type="NCBI Taxonomy" id="882083"/>
    <lineage>
        <taxon>Bacteria</taxon>
        <taxon>Bacillati</taxon>
        <taxon>Actinomycetota</taxon>
        <taxon>Actinomycetes</taxon>
        <taxon>Pseudonocardiales</taxon>
        <taxon>Pseudonocardiaceae</taxon>
        <taxon>Saccharomonospora</taxon>
    </lineage>
</organism>
<dbReference type="GO" id="GO:0043190">
    <property type="term" value="C:ATP-binding cassette (ABC) transporter complex"/>
    <property type="evidence" value="ECO:0007669"/>
    <property type="project" value="InterPro"/>
</dbReference>
<feature type="domain" description="ABC transmembrane type-1" evidence="8">
    <location>
        <begin position="72"/>
        <end position="260"/>
    </location>
</feature>
<dbReference type="SUPFAM" id="SSF161098">
    <property type="entry name" value="MetI-like"/>
    <property type="match status" value="1"/>
</dbReference>
<dbReference type="NCBIfam" id="TIGR01726">
    <property type="entry name" value="HEQRo_perm_3TM"/>
    <property type="match status" value="1"/>
</dbReference>
<evidence type="ECO:0000259" key="8">
    <source>
        <dbReference type="PROSITE" id="PS50928"/>
    </source>
</evidence>
<keyword evidence="5 7" id="KW-1133">Transmembrane helix</keyword>
<dbReference type="Proteomes" id="UP000004926">
    <property type="component" value="Chromosome"/>
</dbReference>
<dbReference type="InterPro" id="IPR035906">
    <property type="entry name" value="MetI-like_sf"/>
</dbReference>
<sequence length="290" mass="31252">MSSVLYDAPGPRSRRRTAIGSVVAGIAILAVVTLVVLRLAERGQFDAQLWSPWLDPADENFTAVWSLIGEAAANTVLAAALAMAFSLVIGTLLALSRITAAAWYRWAIVGVIELLRGIPVVIAIFFAARVLPQFGIDLPTLWYLVIGLTAYNSVIIAEIVRAGINSLPVGQREAAESIGLRRSQVLGSVLLPQAFRVMLPALISQLVVVLKDTSLGFIISFEETVNTAGIIVQNLHNPIQTYLIIAVLFIVVNYLLSKFAVYLERRLSRGKGVSRKAEDAAMSETGRAGA</sequence>
<evidence type="ECO:0000256" key="1">
    <source>
        <dbReference type="ARBA" id="ARBA00004651"/>
    </source>
</evidence>
<comment type="similarity">
    <text evidence="7">Belongs to the binding-protein-dependent transport system permease family.</text>
</comment>
<evidence type="ECO:0000313" key="9">
    <source>
        <dbReference type="EMBL" id="EHR51972.1"/>
    </source>
</evidence>
<dbReference type="CDD" id="cd06261">
    <property type="entry name" value="TM_PBP2"/>
    <property type="match status" value="1"/>
</dbReference>
<dbReference type="Pfam" id="PF00528">
    <property type="entry name" value="BPD_transp_1"/>
    <property type="match status" value="1"/>
</dbReference>
<comment type="subcellular location">
    <subcellularLocation>
        <location evidence="1 7">Cell membrane</location>
        <topology evidence="1 7">Multi-pass membrane protein</topology>
    </subcellularLocation>
</comment>
<keyword evidence="2 7" id="KW-0813">Transport</keyword>
<dbReference type="PANTHER" id="PTHR30614">
    <property type="entry name" value="MEMBRANE COMPONENT OF AMINO ACID ABC TRANSPORTER"/>
    <property type="match status" value="1"/>
</dbReference>
<dbReference type="InterPro" id="IPR010065">
    <property type="entry name" value="AA_ABC_transptr_permease_3TM"/>
</dbReference>
<dbReference type="RefSeq" id="WP_009155353.1">
    <property type="nucleotide sequence ID" value="NZ_CM001439.1"/>
</dbReference>
<dbReference type="OrthoDB" id="4543034at2"/>
<evidence type="ECO:0000256" key="3">
    <source>
        <dbReference type="ARBA" id="ARBA00022475"/>
    </source>
</evidence>
<evidence type="ECO:0000256" key="7">
    <source>
        <dbReference type="RuleBase" id="RU363032"/>
    </source>
</evidence>
<keyword evidence="6 7" id="KW-0472">Membrane</keyword>
<dbReference type="AlphaFoldDB" id="H5X0X2"/>
<evidence type="ECO:0000256" key="6">
    <source>
        <dbReference type="ARBA" id="ARBA00023136"/>
    </source>
</evidence>
<name>H5X0X2_9PSEU</name>
<dbReference type="HOGENOM" id="CLU_019602_1_3_11"/>
<proteinExistence type="inferred from homology"/>
<protein>
    <submittedName>
        <fullName evidence="9">Amine acid ABC transporter, permease protein, 3-TM region, His/Glu/Gln/Arg/opine family</fullName>
    </submittedName>
</protein>
<evidence type="ECO:0000313" key="10">
    <source>
        <dbReference type="Proteomes" id="UP000004926"/>
    </source>
</evidence>
<dbReference type="Gene3D" id="1.10.3720.10">
    <property type="entry name" value="MetI-like"/>
    <property type="match status" value="1"/>
</dbReference>
<evidence type="ECO:0000256" key="2">
    <source>
        <dbReference type="ARBA" id="ARBA00022448"/>
    </source>
</evidence>
<dbReference type="EMBL" id="CM001439">
    <property type="protein sequence ID" value="EHR51972.1"/>
    <property type="molecule type" value="Genomic_DNA"/>
</dbReference>
<dbReference type="STRING" id="882083.SacmaDRAFT_3759"/>
<dbReference type="InterPro" id="IPR000515">
    <property type="entry name" value="MetI-like"/>
</dbReference>
<dbReference type="GO" id="GO:0006865">
    <property type="term" value="P:amino acid transport"/>
    <property type="evidence" value="ECO:0007669"/>
    <property type="project" value="TreeGrafter"/>
</dbReference>
<keyword evidence="10" id="KW-1185">Reference proteome</keyword>
<dbReference type="PROSITE" id="PS50928">
    <property type="entry name" value="ABC_TM1"/>
    <property type="match status" value="1"/>
</dbReference>
<dbReference type="PANTHER" id="PTHR30614:SF21">
    <property type="entry name" value="AMINO ACID ABC TRANSPORTER PERMEASE"/>
    <property type="match status" value="1"/>
</dbReference>
<feature type="transmembrane region" description="Helical" evidence="7">
    <location>
        <begin position="71"/>
        <end position="95"/>
    </location>
</feature>
<dbReference type="eggNOG" id="COG0765">
    <property type="taxonomic scope" value="Bacteria"/>
</dbReference>
<evidence type="ECO:0000256" key="5">
    <source>
        <dbReference type="ARBA" id="ARBA00022989"/>
    </source>
</evidence>
<dbReference type="InterPro" id="IPR043429">
    <property type="entry name" value="ArtM/GltK/GlnP/TcyL/YhdX-like"/>
</dbReference>